<dbReference type="EMBL" id="QMFY01000025">
    <property type="protein sequence ID" value="RAV97899.1"/>
    <property type="molecule type" value="Genomic_DNA"/>
</dbReference>
<evidence type="ECO:0000313" key="14">
    <source>
        <dbReference type="Proteomes" id="UP000251889"/>
    </source>
</evidence>
<evidence type="ECO:0000256" key="9">
    <source>
        <dbReference type="ARBA" id="ARBA00023136"/>
    </source>
</evidence>
<dbReference type="Proteomes" id="UP000251889">
    <property type="component" value="Unassembled WGS sequence"/>
</dbReference>
<dbReference type="RefSeq" id="WP_112749962.1">
    <property type="nucleotide sequence ID" value="NZ_QMFY01000025.1"/>
</dbReference>
<dbReference type="AlphaFoldDB" id="A0A364XUB2"/>
<feature type="region of interest" description="Disordered" evidence="10">
    <location>
        <begin position="63"/>
        <end position="104"/>
    </location>
</feature>
<dbReference type="InterPro" id="IPR051045">
    <property type="entry name" value="TonB-dependent_transducer"/>
</dbReference>
<name>A0A364XUB2_9BACT</name>
<dbReference type="GO" id="GO:0098797">
    <property type="term" value="C:plasma membrane protein complex"/>
    <property type="evidence" value="ECO:0007669"/>
    <property type="project" value="TreeGrafter"/>
</dbReference>
<proteinExistence type="inferred from homology"/>
<dbReference type="GO" id="GO:0030288">
    <property type="term" value="C:outer membrane-bounded periplasmic space"/>
    <property type="evidence" value="ECO:0007669"/>
    <property type="project" value="InterPro"/>
</dbReference>
<keyword evidence="8 11" id="KW-1133">Transmembrane helix</keyword>
<evidence type="ECO:0000256" key="10">
    <source>
        <dbReference type="SAM" id="MobiDB-lite"/>
    </source>
</evidence>
<dbReference type="GO" id="GO:0055085">
    <property type="term" value="P:transmembrane transport"/>
    <property type="evidence" value="ECO:0007669"/>
    <property type="project" value="InterPro"/>
</dbReference>
<dbReference type="GO" id="GO:0015031">
    <property type="term" value="P:protein transport"/>
    <property type="evidence" value="ECO:0007669"/>
    <property type="project" value="UniProtKB-KW"/>
</dbReference>
<dbReference type="NCBIfam" id="TIGR01352">
    <property type="entry name" value="tonB_Cterm"/>
    <property type="match status" value="1"/>
</dbReference>
<dbReference type="PANTHER" id="PTHR33446">
    <property type="entry name" value="PROTEIN TONB-RELATED"/>
    <property type="match status" value="1"/>
</dbReference>
<feature type="region of interest" description="Disordered" evidence="10">
    <location>
        <begin position="124"/>
        <end position="162"/>
    </location>
</feature>
<dbReference type="PRINTS" id="PR01374">
    <property type="entry name" value="TONBPROTEIN"/>
</dbReference>
<dbReference type="PROSITE" id="PS52015">
    <property type="entry name" value="TONB_CTD"/>
    <property type="match status" value="1"/>
</dbReference>
<feature type="compositionally biased region" description="Pro residues" evidence="10">
    <location>
        <begin position="90"/>
        <end position="99"/>
    </location>
</feature>
<evidence type="ECO:0000256" key="8">
    <source>
        <dbReference type="ARBA" id="ARBA00022989"/>
    </source>
</evidence>
<comment type="caution">
    <text evidence="13">The sequence shown here is derived from an EMBL/GenBank/DDBJ whole genome shotgun (WGS) entry which is preliminary data.</text>
</comment>
<dbReference type="InterPro" id="IPR006260">
    <property type="entry name" value="TonB/TolA_C"/>
</dbReference>
<keyword evidence="3" id="KW-0813">Transport</keyword>
<dbReference type="GO" id="GO:0031992">
    <property type="term" value="F:energy transducer activity"/>
    <property type="evidence" value="ECO:0007669"/>
    <property type="project" value="InterPro"/>
</dbReference>
<evidence type="ECO:0000259" key="12">
    <source>
        <dbReference type="PROSITE" id="PS52015"/>
    </source>
</evidence>
<keyword evidence="6 11" id="KW-0812">Transmembrane</keyword>
<accession>A0A364XUB2</accession>
<evidence type="ECO:0000256" key="6">
    <source>
        <dbReference type="ARBA" id="ARBA00022692"/>
    </source>
</evidence>
<keyword evidence="9 11" id="KW-0472">Membrane</keyword>
<dbReference type="PANTHER" id="PTHR33446:SF2">
    <property type="entry name" value="PROTEIN TONB"/>
    <property type="match status" value="1"/>
</dbReference>
<evidence type="ECO:0000256" key="1">
    <source>
        <dbReference type="ARBA" id="ARBA00004383"/>
    </source>
</evidence>
<evidence type="ECO:0000256" key="3">
    <source>
        <dbReference type="ARBA" id="ARBA00022448"/>
    </source>
</evidence>
<reference evidence="13 14" key="1">
    <citation type="submission" date="2018-06" db="EMBL/GenBank/DDBJ databases">
        <title>Chryseolinea flavus sp. nov., a member of the phylum Bacteroidetes isolated from soil.</title>
        <authorList>
            <person name="Li Y."/>
            <person name="Wang J."/>
        </authorList>
    </citation>
    <scope>NUCLEOTIDE SEQUENCE [LARGE SCALE GENOMIC DNA]</scope>
    <source>
        <strain evidence="13 14">SDU1-6</strain>
    </source>
</reference>
<dbReference type="InterPro" id="IPR037682">
    <property type="entry name" value="TonB_C"/>
</dbReference>
<dbReference type="InterPro" id="IPR003538">
    <property type="entry name" value="TonB"/>
</dbReference>
<dbReference type="SUPFAM" id="SSF74653">
    <property type="entry name" value="TolA/TonB C-terminal domain"/>
    <property type="match status" value="1"/>
</dbReference>
<feature type="transmembrane region" description="Helical" evidence="11">
    <location>
        <begin position="37"/>
        <end position="57"/>
    </location>
</feature>
<evidence type="ECO:0000256" key="4">
    <source>
        <dbReference type="ARBA" id="ARBA00022475"/>
    </source>
</evidence>
<feature type="domain" description="TonB C-terminal" evidence="12">
    <location>
        <begin position="175"/>
        <end position="266"/>
    </location>
</feature>
<sequence length="266" mass="29014">MKTETIDVRSWDDLVFMNRNRDYGAYSVRKSYSRSMITGLGISVSIACLLLIAPKILSQFETVTPPQEPKEEREFVAPISPPKIEQPKTIKPPPPPPTTPAQKPIANVAPTAVTHEVDEELPTNDEIDNAQPTADPNASGGTGPAIADVPPGPPADPTDYGKDFDIVEIPPSFEGGQKGLAQFISRNTRYPSADRRLGTQGTVYVSFVVDKDGNVRDVKVMRGISATCDKEAMRVISMMKGWTPGVQNKHSVSVRMTLPIKFQIAE</sequence>
<protein>
    <recommendedName>
        <fullName evidence="12">TonB C-terminal domain-containing protein</fullName>
    </recommendedName>
</protein>
<keyword evidence="7" id="KW-0653">Protein transport</keyword>
<dbReference type="Gene3D" id="3.30.1150.10">
    <property type="match status" value="1"/>
</dbReference>
<dbReference type="Pfam" id="PF03544">
    <property type="entry name" value="TonB_C"/>
    <property type="match status" value="1"/>
</dbReference>
<comment type="subcellular location">
    <subcellularLocation>
        <location evidence="1">Cell inner membrane</location>
        <topology evidence="1">Single-pass membrane protein</topology>
        <orientation evidence="1">Periplasmic side</orientation>
    </subcellularLocation>
</comment>
<dbReference type="GO" id="GO:0015891">
    <property type="term" value="P:siderophore transport"/>
    <property type="evidence" value="ECO:0007669"/>
    <property type="project" value="InterPro"/>
</dbReference>
<evidence type="ECO:0000313" key="13">
    <source>
        <dbReference type="EMBL" id="RAV97899.1"/>
    </source>
</evidence>
<evidence type="ECO:0000256" key="2">
    <source>
        <dbReference type="ARBA" id="ARBA00006555"/>
    </source>
</evidence>
<keyword evidence="5" id="KW-0997">Cell inner membrane</keyword>
<evidence type="ECO:0000256" key="7">
    <source>
        <dbReference type="ARBA" id="ARBA00022927"/>
    </source>
</evidence>
<keyword evidence="4" id="KW-1003">Cell membrane</keyword>
<keyword evidence="14" id="KW-1185">Reference proteome</keyword>
<dbReference type="OrthoDB" id="9812355at2"/>
<gene>
    <name evidence="13" type="ORF">DQQ10_26455</name>
</gene>
<evidence type="ECO:0000256" key="11">
    <source>
        <dbReference type="SAM" id="Phobius"/>
    </source>
</evidence>
<evidence type="ECO:0000256" key="5">
    <source>
        <dbReference type="ARBA" id="ARBA00022519"/>
    </source>
</evidence>
<comment type="similarity">
    <text evidence="2">Belongs to the TonB family.</text>
</comment>
<organism evidence="13 14">
    <name type="scientific">Pseudochryseolinea flava</name>
    <dbReference type="NCBI Taxonomy" id="2059302"/>
    <lineage>
        <taxon>Bacteria</taxon>
        <taxon>Pseudomonadati</taxon>
        <taxon>Bacteroidota</taxon>
        <taxon>Cytophagia</taxon>
        <taxon>Cytophagales</taxon>
        <taxon>Fulvivirgaceae</taxon>
        <taxon>Pseudochryseolinea</taxon>
    </lineage>
</organism>